<protein>
    <recommendedName>
        <fullName evidence="4">Right handed beta helix domain-containing protein</fullName>
    </recommendedName>
</protein>
<feature type="non-terminal residue" evidence="2">
    <location>
        <position position="184"/>
    </location>
</feature>
<keyword evidence="1" id="KW-1133">Transmembrane helix</keyword>
<feature type="transmembrane region" description="Helical" evidence="1">
    <location>
        <begin position="12"/>
        <end position="37"/>
    </location>
</feature>
<evidence type="ECO:0000313" key="2">
    <source>
        <dbReference type="EMBL" id="KKO20697.1"/>
    </source>
</evidence>
<keyword evidence="3" id="KW-1185">Reference proteome</keyword>
<dbReference type="Proteomes" id="UP000034954">
    <property type="component" value="Unassembled WGS sequence"/>
</dbReference>
<proteinExistence type="predicted"/>
<evidence type="ECO:0000256" key="1">
    <source>
        <dbReference type="SAM" id="Phobius"/>
    </source>
</evidence>
<name>A0A0M2UXW8_9BACT</name>
<organism evidence="2 3">
    <name type="scientific">Candidatus Brocadia fulgida</name>
    <dbReference type="NCBI Taxonomy" id="380242"/>
    <lineage>
        <taxon>Bacteria</taxon>
        <taxon>Pseudomonadati</taxon>
        <taxon>Planctomycetota</taxon>
        <taxon>Candidatus Brocadiia</taxon>
        <taxon>Candidatus Brocadiales</taxon>
        <taxon>Candidatus Brocadiaceae</taxon>
        <taxon>Candidatus Brocadia</taxon>
    </lineage>
</organism>
<dbReference type="AlphaFoldDB" id="A0A0M2UXW8"/>
<sequence length="184" mass="19571">MTVDKKSRTAPSLLSAMVFILAVFIITLFGSGVTYGLNHSGNIGSNETWYAADNPHVVTASIQVHNNATLTIEPGCVVRFFPGTTLYFGYSSGAALKAVGTSVNPITFTSNAASPAPGDWRGILFFNHTDDAETIMDYCTVEYGGNGGENSNIFCTEASPTIQNCTMRYSDGYAMSFGSNDLDG</sequence>
<accession>A0A0M2UXW8</accession>
<comment type="caution">
    <text evidence="2">The sequence shown here is derived from an EMBL/GenBank/DDBJ whole genome shotgun (WGS) entry which is preliminary data.</text>
</comment>
<evidence type="ECO:0000313" key="3">
    <source>
        <dbReference type="Proteomes" id="UP000034954"/>
    </source>
</evidence>
<dbReference type="EMBL" id="LAQJ01000081">
    <property type="protein sequence ID" value="KKO20697.1"/>
    <property type="molecule type" value="Genomic_DNA"/>
</dbReference>
<reference evidence="2 3" key="1">
    <citation type="journal article" date="2013" name="BMC Microbiol.">
        <title>Identification of the type II cytochrome c maturation pathway in anammox bacteria by comparative genomics.</title>
        <authorList>
            <person name="Ferousi C."/>
            <person name="Speth D.R."/>
            <person name="Reimann J."/>
            <person name="Op den Camp H.J."/>
            <person name="Allen J.W."/>
            <person name="Keltjens J.T."/>
            <person name="Jetten M.S."/>
        </authorList>
    </citation>
    <scope>NUCLEOTIDE SEQUENCE [LARGE SCALE GENOMIC DNA]</scope>
    <source>
        <strain evidence="2">RU1</strain>
    </source>
</reference>
<evidence type="ECO:0008006" key="4">
    <source>
        <dbReference type="Google" id="ProtNLM"/>
    </source>
</evidence>
<keyword evidence="1" id="KW-0472">Membrane</keyword>
<gene>
    <name evidence="2" type="ORF">BROFUL_00585</name>
</gene>
<keyword evidence="1" id="KW-0812">Transmembrane</keyword>